<reference evidence="4" key="1">
    <citation type="submission" date="2021-02" db="EMBL/GenBank/DDBJ databases">
        <authorList>
            <person name="Dougan E. K."/>
            <person name="Rhodes N."/>
            <person name="Thang M."/>
            <person name="Chan C."/>
        </authorList>
    </citation>
    <scope>NUCLEOTIDE SEQUENCE</scope>
</reference>
<dbReference type="EMBL" id="CAJNNV010004205">
    <property type="protein sequence ID" value="CAE8590309.1"/>
    <property type="molecule type" value="Genomic_DNA"/>
</dbReference>
<dbReference type="Gene3D" id="3.60.21.10">
    <property type="match status" value="2"/>
</dbReference>
<keyword evidence="5" id="KW-1185">Reference proteome</keyword>
<name>A0A813DXX7_POLGL</name>
<evidence type="ECO:0000256" key="1">
    <source>
        <dbReference type="ARBA" id="ARBA00022729"/>
    </source>
</evidence>
<dbReference type="PANTHER" id="PTHR10161">
    <property type="entry name" value="TARTRATE-RESISTANT ACID PHOSPHATASE TYPE 5"/>
    <property type="match status" value="1"/>
</dbReference>
<dbReference type="Proteomes" id="UP000654075">
    <property type="component" value="Unassembled WGS sequence"/>
</dbReference>
<sequence length="1093" mass="119729">MGAKAGRFKATWADVYGEELTSVPWFAVMGNHDYGNDDPEVACPNVVPRFTCDETNLDSPACGAPKPYSTESQHYAGNQLNADKGGVDGELRRNFHMPDFTFYYRVPELDFELIAMDTNWYDRDGSGGNGYGNNGGGARELRKVCGSTDKVISYLRHVLDASDLILRERASAAESRNVAIISHYPDEFMQGRNLRKDFVKAMPADKQGGVRAYNFFGHTHVQECRGYDGSGCVDFLTGGSGGCCSTNDVPAGFVAIAWNNVGLQEVECMANYGTNPAACSVWNFYSLAQTGASRNGTLASERGVPADVCEHTDDEPFPMMSGAVDGSDFSECTSLNANPFARGAEVPCCAGSEKCLKDWDADHDFYYKCLTSCSATETKPTETKPTCTSLNANPFARGAEIPCCAGSEKCLGEWKENNNYYKCAVKCSVDAYHPHFNTEPDYLDIASRARGVKGNAGQLADNYYLVVGDQGGCSGGCDSCCLMQKNVAAKMKEYVLNRRRKNPSSTLLFVLAVGDNFYWIGAKAGRFKATWADVYGEELTSVPWFAVMGNHDYGNDDPEVACPNVVPRFTCDETNLDSPACGAPKPYSTESQHYAGNQLNADKGGVDGELRRNFHMPDFTFYYRIPELDFELIAMDTNWYDRQNLGGNGYGNNGGGARELRKVCGSTDKVISYLRHVLDASDLILRERASAAESRNVAIISHYPDEFMQGRNLRKDFVKAMPADKQGGVRAYNFFGHTHFQQCRGYDGSGCVDFLTGGAGGCCSAGVVPDGFVAIAWNNVGLQEVECMANYGTNPAACSVWNFYSLVQTGASSNGTLASERGVPADVCEHTSDEPQEIAHVFRWHRAFAKLKATLNSFREQSGIVACPAADRLQVELFSTVEPLSRYTNFTLNHVWEKFDCQTALLTKEAMLPLAKRNPALFDADLDNMNTVRLAEFPDFGLAAGAAYWEEQVAITGPCRATPGEQGTLAFQPSGMCEITIATARPIQLQFQISENSCFSDFAELLVAELLVARYQVVRQYGHDLQPMRTTQYRSTRGVYEQKAFGEAAGLAARSGSLPCLHQSAKLGHPPRQTYAEMQTSRMMASLPNISPW</sequence>
<proteinExistence type="predicted"/>
<evidence type="ECO:0000313" key="4">
    <source>
        <dbReference type="EMBL" id="CAE8590309.1"/>
    </source>
</evidence>
<keyword evidence="1" id="KW-0732">Signal</keyword>
<comment type="caution">
    <text evidence="4">The sequence shown here is derived from an EMBL/GenBank/DDBJ whole genome shotgun (WGS) entry which is preliminary data.</text>
</comment>
<gene>
    <name evidence="4" type="ORF">PGLA1383_LOCUS9028</name>
</gene>
<dbReference type="Pfam" id="PF00149">
    <property type="entry name" value="Metallophos"/>
    <property type="match status" value="1"/>
</dbReference>
<dbReference type="PANTHER" id="PTHR10161:SF14">
    <property type="entry name" value="TARTRATE-RESISTANT ACID PHOSPHATASE TYPE 5"/>
    <property type="match status" value="1"/>
</dbReference>
<dbReference type="SUPFAM" id="SSF56300">
    <property type="entry name" value="Metallo-dependent phosphatases"/>
    <property type="match status" value="2"/>
</dbReference>
<organism evidence="4 5">
    <name type="scientific">Polarella glacialis</name>
    <name type="common">Dinoflagellate</name>
    <dbReference type="NCBI Taxonomy" id="89957"/>
    <lineage>
        <taxon>Eukaryota</taxon>
        <taxon>Sar</taxon>
        <taxon>Alveolata</taxon>
        <taxon>Dinophyceae</taxon>
        <taxon>Suessiales</taxon>
        <taxon>Suessiaceae</taxon>
        <taxon>Polarella</taxon>
    </lineage>
</organism>
<evidence type="ECO:0000256" key="2">
    <source>
        <dbReference type="ARBA" id="ARBA00022801"/>
    </source>
</evidence>
<evidence type="ECO:0000313" key="5">
    <source>
        <dbReference type="Proteomes" id="UP000654075"/>
    </source>
</evidence>
<dbReference type="AlphaFoldDB" id="A0A813DXX7"/>
<keyword evidence="2" id="KW-0378">Hydrolase</keyword>
<dbReference type="GO" id="GO:0016787">
    <property type="term" value="F:hydrolase activity"/>
    <property type="evidence" value="ECO:0007669"/>
    <property type="project" value="UniProtKB-KW"/>
</dbReference>
<accession>A0A813DXX7</accession>
<dbReference type="InterPro" id="IPR029052">
    <property type="entry name" value="Metallo-depent_PP-like"/>
</dbReference>
<dbReference type="InterPro" id="IPR004843">
    <property type="entry name" value="Calcineurin-like_PHP"/>
</dbReference>
<evidence type="ECO:0000259" key="3">
    <source>
        <dbReference type="Pfam" id="PF00149"/>
    </source>
</evidence>
<protein>
    <recommendedName>
        <fullName evidence="3">Calcineurin-like phosphoesterase domain-containing protein</fullName>
    </recommendedName>
</protein>
<dbReference type="InterPro" id="IPR051558">
    <property type="entry name" value="Metallophosphoesterase_PAP"/>
</dbReference>
<feature type="domain" description="Calcineurin-like phosphoesterase" evidence="3">
    <location>
        <begin position="505"/>
        <end position="739"/>
    </location>
</feature>